<evidence type="ECO:0000313" key="1">
    <source>
        <dbReference type="EMBL" id="KAJ0182384.1"/>
    </source>
</evidence>
<dbReference type="Proteomes" id="UP000824533">
    <property type="component" value="Linkage Group LG03"/>
</dbReference>
<comment type="caution">
    <text evidence="1">The sequence shown here is derived from an EMBL/GenBank/DDBJ whole genome shotgun (WGS) entry which is preliminary data.</text>
</comment>
<gene>
    <name evidence="1" type="ORF">K1T71_001753</name>
</gene>
<protein>
    <submittedName>
        <fullName evidence="1">Uncharacterized protein</fullName>
    </submittedName>
</protein>
<organism evidence="1 2">
    <name type="scientific">Dendrolimus kikuchii</name>
    <dbReference type="NCBI Taxonomy" id="765133"/>
    <lineage>
        <taxon>Eukaryota</taxon>
        <taxon>Metazoa</taxon>
        <taxon>Ecdysozoa</taxon>
        <taxon>Arthropoda</taxon>
        <taxon>Hexapoda</taxon>
        <taxon>Insecta</taxon>
        <taxon>Pterygota</taxon>
        <taxon>Neoptera</taxon>
        <taxon>Endopterygota</taxon>
        <taxon>Lepidoptera</taxon>
        <taxon>Glossata</taxon>
        <taxon>Ditrysia</taxon>
        <taxon>Bombycoidea</taxon>
        <taxon>Lasiocampidae</taxon>
        <taxon>Dendrolimus</taxon>
    </lineage>
</organism>
<name>A0ACC1DEL6_9NEOP</name>
<reference evidence="1 2" key="1">
    <citation type="journal article" date="2021" name="Front. Genet.">
        <title>Chromosome-Level Genome Assembly Reveals Significant Gene Expansion in the Toll and IMD Signaling Pathways of Dendrolimus kikuchii.</title>
        <authorList>
            <person name="Zhou J."/>
            <person name="Wu P."/>
            <person name="Xiong Z."/>
            <person name="Liu N."/>
            <person name="Zhao N."/>
            <person name="Ji M."/>
            <person name="Qiu Y."/>
            <person name="Yang B."/>
        </authorList>
    </citation>
    <scope>NUCLEOTIDE SEQUENCE [LARGE SCALE GENOMIC DNA]</scope>
    <source>
        <strain evidence="1">Ann1</strain>
    </source>
</reference>
<evidence type="ECO:0000313" key="2">
    <source>
        <dbReference type="Proteomes" id="UP000824533"/>
    </source>
</evidence>
<proteinExistence type="predicted"/>
<accession>A0ACC1DEL6</accession>
<sequence length="804" mass="90503">MITTMTSFILLKTNSFLLRMNRDDNVNWFHGKISRDAAEKLLKEEGEDGVFLVRESNTSHGDYVLSVLHQGQVVHYQIRRHGEDAFFSIEENTTVHGLDTLIQHYRGDSNGLVTRLSVVCKGLPPPHESRTQGTTNLLHRATEAGDYNVVSKMLACGYRSRDAKNQDGQTAVHIAAKAGRDNILAKLIESGATVNVRDSFGYTPLHYTCQNNLPSTTELLITKGNANYQMRHAPTGKVPLHDAAQKGHIECIKVLLKLKAPARPRTLSQETPADLAKHHGHTECYQLLKNHQPEPPKTSKSQWYHGTLSRDEAVKTLEEYCKQNNLQDKATDGVFLVRYSERHSRAYVLTMLSDNTPYHFIVRKENNWLFIDDGPYLESLERLIEHYSTVPYGLPTKLITPVPPKPKPPLPEFSTMPRSKKSSTSRTAANQPLSLVKHDILSGKLLSSPPTPPNNNVFDLLTRNLSFSSDFNDSLNNNDSVDDSDTYKVPANNAAVVSLAENYNEISINSDGQLSTLQEFIPMSELTLGTVLGEGEFGSVLRATYTTNNQSTQPVAVKTLHVQHTESNKNEFLSEAKVMMSLRHRCIVRLIGVSMGPPLAMVQELMPLGSLLEYLLKSPEKASAGYELRLWACQVAAGMRYLERRRFVHRDLAARNILLATRHQAKISDFGLSRALSTDSSYYMASRGGKWPIKWYAPESYNYGTFSHASDVWSYGVTLWEMFSFGKQPYGDMRGIEAIQMVESGERLERPNDCPTEIYQVMRDCWEYNPDARPTFSKLVDVFSQHPDYVNISQLALENEDVTD</sequence>
<dbReference type="EMBL" id="CM034389">
    <property type="protein sequence ID" value="KAJ0182384.1"/>
    <property type="molecule type" value="Genomic_DNA"/>
</dbReference>
<keyword evidence="2" id="KW-1185">Reference proteome</keyword>